<protein>
    <recommendedName>
        <fullName evidence="4">Chitin synthase export chaperone</fullName>
    </recommendedName>
</protein>
<organism evidence="2 3">
    <name type="scientific">Hericium alpestre</name>
    <dbReference type="NCBI Taxonomy" id="135208"/>
    <lineage>
        <taxon>Eukaryota</taxon>
        <taxon>Fungi</taxon>
        <taxon>Dikarya</taxon>
        <taxon>Basidiomycota</taxon>
        <taxon>Agaricomycotina</taxon>
        <taxon>Agaricomycetes</taxon>
        <taxon>Russulales</taxon>
        <taxon>Hericiaceae</taxon>
        <taxon>Hericium</taxon>
    </lineage>
</organism>
<keyword evidence="1" id="KW-0812">Transmembrane</keyword>
<proteinExistence type="predicted"/>
<dbReference type="STRING" id="135208.A0A4Y9ZSI9"/>
<feature type="transmembrane region" description="Helical" evidence="1">
    <location>
        <begin position="124"/>
        <end position="144"/>
    </location>
</feature>
<reference evidence="2 3" key="1">
    <citation type="submission" date="2019-02" db="EMBL/GenBank/DDBJ databases">
        <title>Genome sequencing of the rare red list fungi Hericium alpestre (H. flagellum).</title>
        <authorList>
            <person name="Buettner E."/>
            <person name="Kellner H."/>
        </authorList>
    </citation>
    <scope>NUCLEOTIDE SEQUENCE [LARGE SCALE GENOMIC DNA]</scope>
    <source>
        <strain evidence="2 3">DSM 108284</strain>
    </source>
</reference>
<evidence type="ECO:0000313" key="3">
    <source>
        <dbReference type="Proteomes" id="UP000298061"/>
    </source>
</evidence>
<accession>A0A4Y9ZSI9</accession>
<dbReference type="EMBL" id="SFCI01001029">
    <property type="protein sequence ID" value="TFY77003.1"/>
    <property type="molecule type" value="Genomic_DNA"/>
</dbReference>
<dbReference type="AlphaFoldDB" id="A0A4Y9ZSI9"/>
<name>A0A4Y9ZSI9_9AGAM</name>
<keyword evidence="1" id="KW-0472">Membrane</keyword>
<dbReference type="Proteomes" id="UP000298061">
    <property type="component" value="Unassembled WGS sequence"/>
</dbReference>
<evidence type="ECO:0008006" key="4">
    <source>
        <dbReference type="Google" id="ProtNLM"/>
    </source>
</evidence>
<dbReference type="OrthoDB" id="2637653at2759"/>
<gene>
    <name evidence="2" type="ORF">EWM64_g7009</name>
</gene>
<evidence type="ECO:0000313" key="2">
    <source>
        <dbReference type="EMBL" id="TFY77003.1"/>
    </source>
</evidence>
<keyword evidence="3" id="KW-1185">Reference proteome</keyword>
<sequence>MAFDDPNMLQLELQAQAVSYSNIASGTAITWNVLTTIPQQIQFLRRADRWTIRIGYVIIRYLPWLLQLGLIPENLNGTTGLHWTRDSCHVWSSVQAAMLQVIITVLDAIQLLRIYALFSRCLPLIYVLGVLFIGEIVLLSVVLGKSFIHSETNDSCFLTGLPRLMLAYEVAPLVFQVIMFILTLYKFLEACRDGWGDKPVVRMFITDGTWAFTTLLFMMLLNFVLSNMQHGPYAGICSAWILTVNSFVRCMPGDADSEEVVTMSKPEVELDTLPVSGLSLPVATFAESEGFE</sequence>
<keyword evidence="1" id="KW-1133">Transmembrane helix</keyword>
<evidence type="ECO:0000256" key="1">
    <source>
        <dbReference type="SAM" id="Phobius"/>
    </source>
</evidence>
<feature type="transmembrane region" description="Helical" evidence="1">
    <location>
        <begin position="164"/>
        <end position="188"/>
    </location>
</feature>
<feature type="transmembrane region" description="Helical" evidence="1">
    <location>
        <begin position="200"/>
        <end position="225"/>
    </location>
</feature>
<comment type="caution">
    <text evidence="2">The sequence shown here is derived from an EMBL/GenBank/DDBJ whole genome shotgun (WGS) entry which is preliminary data.</text>
</comment>